<evidence type="ECO:0000313" key="2">
    <source>
        <dbReference type="Proteomes" id="UP000499080"/>
    </source>
</evidence>
<evidence type="ECO:0000313" key="1">
    <source>
        <dbReference type="EMBL" id="GBN62721.1"/>
    </source>
</evidence>
<organism evidence="1 2">
    <name type="scientific">Araneus ventricosus</name>
    <name type="common">Orbweaver spider</name>
    <name type="synonym">Epeira ventricosa</name>
    <dbReference type="NCBI Taxonomy" id="182803"/>
    <lineage>
        <taxon>Eukaryota</taxon>
        <taxon>Metazoa</taxon>
        <taxon>Ecdysozoa</taxon>
        <taxon>Arthropoda</taxon>
        <taxon>Chelicerata</taxon>
        <taxon>Arachnida</taxon>
        <taxon>Araneae</taxon>
        <taxon>Araneomorphae</taxon>
        <taxon>Entelegynae</taxon>
        <taxon>Araneoidea</taxon>
        <taxon>Araneidae</taxon>
        <taxon>Araneus</taxon>
    </lineage>
</organism>
<proteinExistence type="predicted"/>
<name>A0A4Y2QHF1_ARAVE</name>
<dbReference type="AlphaFoldDB" id="A0A4Y2QHF1"/>
<gene>
    <name evidence="1" type="ORF">AVEN_271294_1</name>
</gene>
<sequence>MTTYTAFVGKISTSVEVLRCFHCDNDEDKRVAVAENFHPPVPEPGNVSPGYYLPAADVSTQTFDEDFMLLEPSREASTQTTDKDFMFFKEMSECHTH</sequence>
<dbReference type="EMBL" id="BGPR01013897">
    <property type="protein sequence ID" value="GBN62721.1"/>
    <property type="molecule type" value="Genomic_DNA"/>
</dbReference>
<dbReference type="Proteomes" id="UP000499080">
    <property type="component" value="Unassembled WGS sequence"/>
</dbReference>
<keyword evidence="2" id="KW-1185">Reference proteome</keyword>
<reference evidence="1 2" key="1">
    <citation type="journal article" date="2019" name="Sci. Rep.">
        <title>Orb-weaving spider Araneus ventricosus genome elucidates the spidroin gene catalogue.</title>
        <authorList>
            <person name="Kono N."/>
            <person name="Nakamura H."/>
            <person name="Ohtoshi R."/>
            <person name="Moran D.A.P."/>
            <person name="Shinohara A."/>
            <person name="Yoshida Y."/>
            <person name="Fujiwara M."/>
            <person name="Mori M."/>
            <person name="Tomita M."/>
            <person name="Arakawa K."/>
        </authorList>
    </citation>
    <scope>NUCLEOTIDE SEQUENCE [LARGE SCALE GENOMIC DNA]</scope>
</reference>
<comment type="caution">
    <text evidence="1">The sequence shown here is derived from an EMBL/GenBank/DDBJ whole genome shotgun (WGS) entry which is preliminary data.</text>
</comment>
<protein>
    <submittedName>
        <fullName evidence="1">Uncharacterized protein</fullName>
    </submittedName>
</protein>
<accession>A0A4Y2QHF1</accession>